<name>A0A4V2F7A4_9FLAO</name>
<gene>
    <name evidence="1" type="ORF">EV197_0335</name>
</gene>
<organism evidence="1 2">
    <name type="scientific">Aquimarina brevivitae</name>
    <dbReference type="NCBI Taxonomy" id="323412"/>
    <lineage>
        <taxon>Bacteria</taxon>
        <taxon>Pseudomonadati</taxon>
        <taxon>Bacteroidota</taxon>
        <taxon>Flavobacteriia</taxon>
        <taxon>Flavobacteriales</taxon>
        <taxon>Flavobacteriaceae</taxon>
        <taxon>Aquimarina</taxon>
    </lineage>
</organism>
<accession>A0A4V2F7A4</accession>
<sequence length="155" mass="17813">MRLNQTNIQRPIYGMILGVLLFSFSSCQGYDDQTSFDPSINKEKLDSILEELKSVGDDNRKVTSFNLKHINQQNYKDFVAISPHQRKVHQFNRPSLDLSSNQFTLIGIIDSQPTSFGSCPVNLDCVHKALQLYEKQLSHTRFLDFKITYIPSNLK</sequence>
<comment type="caution">
    <text evidence="1">The sequence shown here is derived from an EMBL/GenBank/DDBJ whole genome shotgun (WGS) entry which is preliminary data.</text>
</comment>
<dbReference type="EMBL" id="SGXE01000001">
    <property type="protein sequence ID" value="RZS99129.1"/>
    <property type="molecule type" value="Genomic_DNA"/>
</dbReference>
<reference evidence="1 2" key="1">
    <citation type="submission" date="2019-02" db="EMBL/GenBank/DDBJ databases">
        <title>Genomic Encyclopedia of Type Strains, Phase IV (KMG-IV): sequencing the most valuable type-strain genomes for metagenomic binning, comparative biology and taxonomic classification.</title>
        <authorList>
            <person name="Goeker M."/>
        </authorList>
    </citation>
    <scope>NUCLEOTIDE SEQUENCE [LARGE SCALE GENOMIC DNA]</scope>
    <source>
        <strain evidence="1 2">DSM 17196</strain>
    </source>
</reference>
<dbReference type="PROSITE" id="PS51257">
    <property type="entry name" value="PROKAR_LIPOPROTEIN"/>
    <property type="match status" value="1"/>
</dbReference>
<keyword evidence="2" id="KW-1185">Reference proteome</keyword>
<evidence type="ECO:0000313" key="1">
    <source>
        <dbReference type="EMBL" id="RZS99129.1"/>
    </source>
</evidence>
<dbReference type="Proteomes" id="UP000292262">
    <property type="component" value="Unassembled WGS sequence"/>
</dbReference>
<dbReference type="AlphaFoldDB" id="A0A4V2F7A4"/>
<protein>
    <submittedName>
        <fullName evidence="1">Uncharacterized protein</fullName>
    </submittedName>
</protein>
<evidence type="ECO:0000313" key="2">
    <source>
        <dbReference type="Proteomes" id="UP000292262"/>
    </source>
</evidence>
<dbReference type="RefSeq" id="WP_130284990.1">
    <property type="nucleotide sequence ID" value="NZ_SGXE01000001.1"/>
</dbReference>
<proteinExistence type="predicted"/>